<reference evidence="3" key="1">
    <citation type="submission" date="2019-04" db="EMBL/GenBank/DDBJ databases">
        <title>Evolution of Biomass-Degrading Anaerobic Consortia Revealed by Metagenomics.</title>
        <authorList>
            <person name="Peng X."/>
        </authorList>
    </citation>
    <scope>NUCLEOTIDE SEQUENCE</scope>
    <source>
        <strain evidence="3">SIG254</strain>
    </source>
</reference>
<dbReference type="InterPro" id="IPR016047">
    <property type="entry name" value="M23ase_b-sheet_dom"/>
</dbReference>
<keyword evidence="1" id="KW-1133">Transmembrane helix</keyword>
<keyword evidence="1" id="KW-0812">Transmembrane</keyword>
<evidence type="ECO:0000259" key="2">
    <source>
        <dbReference type="Pfam" id="PF01551"/>
    </source>
</evidence>
<dbReference type="InterPro" id="IPR011055">
    <property type="entry name" value="Dup_hybrid_motif"/>
</dbReference>
<feature type="transmembrane region" description="Helical" evidence="1">
    <location>
        <begin position="63"/>
        <end position="85"/>
    </location>
</feature>
<gene>
    <name evidence="3" type="ORF">E7215_05375</name>
</gene>
<evidence type="ECO:0000256" key="1">
    <source>
        <dbReference type="SAM" id="Phobius"/>
    </source>
</evidence>
<dbReference type="Proteomes" id="UP000768462">
    <property type="component" value="Unassembled WGS sequence"/>
</dbReference>
<proteinExistence type="predicted"/>
<evidence type="ECO:0000313" key="4">
    <source>
        <dbReference type="Proteomes" id="UP000768462"/>
    </source>
</evidence>
<dbReference type="EMBL" id="SVCM01000060">
    <property type="protein sequence ID" value="MBE6059590.1"/>
    <property type="molecule type" value="Genomic_DNA"/>
</dbReference>
<dbReference type="AlphaFoldDB" id="A0A927WAB9"/>
<protein>
    <submittedName>
        <fullName evidence="3">M23 family metallopeptidase</fullName>
    </submittedName>
</protein>
<comment type="caution">
    <text evidence="3">The sequence shown here is derived from an EMBL/GenBank/DDBJ whole genome shotgun (WGS) entry which is preliminary data.</text>
</comment>
<dbReference type="Gene3D" id="2.70.70.10">
    <property type="entry name" value="Glucose Permease (Domain IIA)"/>
    <property type="match status" value="1"/>
</dbReference>
<name>A0A927WAB9_9CLOT</name>
<dbReference type="SUPFAM" id="SSF51261">
    <property type="entry name" value="Duplicated hybrid motif"/>
    <property type="match status" value="1"/>
</dbReference>
<feature type="domain" description="M23ase beta-sheet core" evidence="2">
    <location>
        <begin position="184"/>
        <end position="266"/>
    </location>
</feature>
<dbReference type="Pfam" id="PF01551">
    <property type="entry name" value="Peptidase_M23"/>
    <property type="match status" value="1"/>
</dbReference>
<organism evidence="3 4">
    <name type="scientific">Clostridium sulfidigenes</name>
    <dbReference type="NCBI Taxonomy" id="318464"/>
    <lineage>
        <taxon>Bacteria</taxon>
        <taxon>Bacillati</taxon>
        <taxon>Bacillota</taxon>
        <taxon>Clostridia</taxon>
        <taxon>Eubacteriales</taxon>
        <taxon>Clostridiaceae</taxon>
        <taxon>Clostridium</taxon>
    </lineage>
</organism>
<accession>A0A927WAB9</accession>
<sequence length="276" mass="31301">MGGYFMGIYNEYYQKYYSNMRKQSGTSEYKPTKYSGNSTRGSNCKLNSRRNTFPIYLNIFGKGFANILITQCVIVLVLIAGLFLARTYPNSYVNKVYDKSIAIINNGLLKEKNITVENIVQAFKEKSILDIFKEEKITEVFNEVKSMVNFEEKKENYIKENYVNPITIKDKNQITIKDNRLSLSLTNESDIKASFPGKVKSVTEGKEITLILDYGDGIEMKYYGLSGSKVKIGDAVDTGEVIGTVKGDEGNILSIEVFYMGNILNPEKCFNFETMI</sequence>
<evidence type="ECO:0000313" key="3">
    <source>
        <dbReference type="EMBL" id="MBE6059590.1"/>
    </source>
</evidence>
<keyword evidence="1" id="KW-0472">Membrane</keyword>